<comment type="caution">
    <text evidence="1">The sequence shown here is derived from an EMBL/GenBank/DDBJ whole genome shotgun (WGS) entry which is preliminary data.</text>
</comment>
<keyword evidence="2" id="KW-1185">Reference proteome</keyword>
<sequence length="84" mass="9158">MTNSTGGNTREFGICKPTRARRRNRDRAWFARHPAATEYTRALSAAERLTLTAALGVAAVHGVVEVRRDGRRVFTGSFALGGGR</sequence>
<accession>A0ABW6PEK9</accession>
<gene>
    <name evidence="1" type="ORF">ACFYU5_34910</name>
</gene>
<protein>
    <submittedName>
        <fullName evidence="1">Uncharacterized protein</fullName>
    </submittedName>
</protein>
<organism evidence="1 2">
    <name type="scientific">Nocardia aobensis</name>
    <dbReference type="NCBI Taxonomy" id="257277"/>
    <lineage>
        <taxon>Bacteria</taxon>
        <taxon>Bacillati</taxon>
        <taxon>Actinomycetota</taxon>
        <taxon>Actinomycetes</taxon>
        <taxon>Mycobacteriales</taxon>
        <taxon>Nocardiaceae</taxon>
        <taxon>Nocardia</taxon>
    </lineage>
</organism>
<name>A0ABW6PEK9_9NOCA</name>
<reference evidence="1 2" key="1">
    <citation type="submission" date="2024-10" db="EMBL/GenBank/DDBJ databases">
        <title>The Natural Products Discovery Center: Release of the First 8490 Sequenced Strains for Exploring Actinobacteria Biosynthetic Diversity.</title>
        <authorList>
            <person name="Kalkreuter E."/>
            <person name="Kautsar S.A."/>
            <person name="Yang D."/>
            <person name="Bader C.D."/>
            <person name="Teijaro C.N."/>
            <person name="Fluegel L."/>
            <person name="Davis C.M."/>
            <person name="Simpson J.R."/>
            <person name="Lauterbach L."/>
            <person name="Steele A.D."/>
            <person name="Gui C."/>
            <person name="Meng S."/>
            <person name="Li G."/>
            <person name="Viehrig K."/>
            <person name="Ye F."/>
            <person name="Su P."/>
            <person name="Kiefer A.F."/>
            <person name="Nichols A."/>
            <person name="Cepeda A.J."/>
            <person name="Yan W."/>
            <person name="Fan B."/>
            <person name="Jiang Y."/>
            <person name="Adhikari A."/>
            <person name="Zheng C.-J."/>
            <person name="Schuster L."/>
            <person name="Cowan T.M."/>
            <person name="Smanski M.J."/>
            <person name="Chevrette M.G."/>
            <person name="De Carvalho L.P.S."/>
            <person name="Shen B."/>
        </authorList>
    </citation>
    <scope>NUCLEOTIDE SEQUENCE [LARGE SCALE GENOMIC DNA]</scope>
    <source>
        <strain evidence="1 2">NPDC004119</strain>
    </source>
</reference>
<evidence type="ECO:0000313" key="1">
    <source>
        <dbReference type="EMBL" id="MFF0501625.1"/>
    </source>
</evidence>
<dbReference type="EMBL" id="JBIAMT010000010">
    <property type="protein sequence ID" value="MFF0501625.1"/>
    <property type="molecule type" value="Genomic_DNA"/>
</dbReference>
<proteinExistence type="predicted"/>
<evidence type="ECO:0000313" key="2">
    <source>
        <dbReference type="Proteomes" id="UP001601442"/>
    </source>
</evidence>
<dbReference type="Proteomes" id="UP001601442">
    <property type="component" value="Unassembled WGS sequence"/>
</dbReference>
<dbReference type="RefSeq" id="WP_387401639.1">
    <property type="nucleotide sequence ID" value="NZ_JBIAMT010000010.1"/>
</dbReference>